<dbReference type="CDD" id="cd00075">
    <property type="entry name" value="HATPase"/>
    <property type="match status" value="1"/>
</dbReference>
<feature type="domain" description="Histidine kinase" evidence="10">
    <location>
        <begin position="188"/>
        <end position="390"/>
    </location>
</feature>
<comment type="catalytic activity">
    <reaction evidence="1">
        <text>ATP + protein L-histidine = ADP + protein N-phospho-L-histidine.</text>
        <dbReference type="EC" id="2.7.13.3"/>
    </reaction>
</comment>
<feature type="transmembrane region" description="Helical" evidence="9">
    <location>
        <begin position="12"/>
        <end position="34"/>
    </location>
</feature>
<reference evidence="11 12" key="1">
    <citation type="journal article" date="2015" name="Int. J. Syst. Evol. Microbiol.">
        <title>Chryseobacterium sediminis sp. nov., isolated from a river sediment.</title>
        <authorList>
            <person name="Kampfer P."/>
            <person name="Busse H.J."/>
            <person name="McInroy J.A."/>
            <person name="Glaeser S.P."/>
        </authorList>
    </citation>
    <scope>NUCLEOTIDE SEQUENCE [LARGE SCALE GENOMIC DNA]</scope>
    <source>
        <strain evidence="11 12">IMT-174</strain>
    </source>
</reference>
<keyword evidence="6" id="KW-0418">Kinase</keyword>
<dbReference type="EC" id="2.7.13.3" evidence="2"/>
<dbReference type="SUPFAM" id="SSF55874">
    <property type="entry name" value="ATPase domain of HSP90 chaperone/DNA topoisomerase II/histidine kinase"/>
    <property type="match status" value="1"/>
</dbReference>
<evidence type="ECO:0000256" key="8">
    <source>
        <dbReference type="ARBA" id="ARBA00023012"/>
    </source>
</evidence>
<dbReference type="GO" id="GO:0000155">
    <property type="term" value="F:phosphorelay sensor kinase activity"/>
    <property type="evidence" value="ECO:0007669"/>
    <property type="project" value="InterPro"/>
</dbReference>
<evidence type="ECO:0000256" key="2">
    <source>
        <dbReference type="ARBA" id="ARBA00012438"/>
    </source>
</evidence>
<keyword evidence="9" id="KW-0472">Membrane</keyword>
<keyword evidence="4" id="KW-0808">Transferase</keyword>
<keyword evidence="3" id="KW-0597">Phosphoprotein</keyword>
<keyword evidence="5" id="KW-0547">Nucleotide-binding</keyword>
<dbReference type="AlphaFoldDB" id="A0A5B2UAU9"/>
<evidence type="ECO:0000313" key="11">
    <source>
        <dbReference type="EMBL" id="KAA2223541.1"/>
    </source>
</evidence>
<keyword evidence="9" id="KW-1133">Transmembrane helix</keyword>
<dbReference type="OrthoDB" id="9815750at2"/>
<evidence type="ECO:0000256" key="4">
    <source>
        <dbReference type="ARBA" id="ARBA00022679"/>
    </source>
</evidence>
<evidence type="ECO:0000313" key="12">
    <source>
        <dbReference type="Proteomes" id="UP000323082"/>
    </source>
</evidence>
<dbReference type="Gene3D" id="3.30.565.10">
    <property type="entry name" value="Histidine kinase-like ATPase, C-terminal domain"/>
    <property type="match status" value="1"/>
</dbReference>
<dbReference type="SMART" id="SM00387">
    <property type="entry name" value="HATPase_c"/>
    <property type="match status" value="1"/>
</dbReference>
<dbReference type="PANTHER" id="PTHR43065:SF10">
    <property type="entry name" value="PEROXIDE STRESS-ACTIVATED HISTIDINE KINASE MAK3"/>
    <property type="match status" value="1"/>
</dbReference>
<comment type="caution">
    <text evidence="11">The sequence shown here is derived from an EMBL/GenBank/DDBJ whole genome shotgun (WGS) entry which is preliminary data.</text>
</comment>
<evidence type="ECO:0000256" key="1">
    <source>
        <dbReference type="ARBA" id="ARBA00000085"/>
    </source>
</evidence>
<dbReference type="Proteomes" id="UP000323082">
    <property type="component" value="Unassembled WGS sequence"/>
</dbReference>
<evidence type="ECO:0000256" key="6">
    <source>
        <dbReference type="ARBA" id="ARBA00022777"/>
    </source>
</evidence>
<organism evidence="11 12">
    <name type="scientific">Chryseobacterium sediminis</name>
    <dbReference type="NCBI Taxonomy" id="1679494"/>
    <lineage>
        <taxon>Bacteria</taxon>
        <taxon>Pseudomonadati</taxon>
        <taxon>Bacteroidota</taxon>
        <taxon>Flavobacteriia</taxon>
        <taxon>Flavobacteriales</taxon>
        <taxon>Weeksellaceae</taxon>
        <taxon>Chryseobacterium group</taxon>
        <taxon>Chryseobacterium</taxon>
    </lineage>
</organism>
<evidence type="ECO:0000256" key="5">
    <source>
        <dbReference type="ARBA" id="ARBA00022741"/>
    </source>
</evidence>
<dbReference type="PANTHER" id="PTHR43065">
    <property type="entry name" value="SENSOR HISTIDINE KINASE"/>
    <property type="match status" value="1"/>
</dbReference>
<dbReference type="GO" id="GO:0005524">
    <property type="term" value="F:ATP binding"/>
    <property type="evidence" value="ECO:0007669"/>
    <property type="project" value="UniProtKB-KW"/>
</dbReference>
<gene>
    <name evidence="11" type="ORF">FW780_04880</name>
</gene>
<accession>A0A5B2UAU9</accession>
<dbReference type="InterPro" id="IPR004358">
    <property type="entry name" value="Sig_transdc_His_kin-like_C"/>
</dbReference>
<dbReference type="PROSITE" id="PS50109">
    <property type="entry name" value="HIS_KIN"/>
    <property type="match status" value="1"/>
</dbReference>
<proteinExistence type="predicted"/>
<dbReference type="EMBL" id="VUNZ01000001">
    <property type="protein sequence ID" value="KAA2223541.1"/>
    <property type="molecule type" value="Genomic_DNA"/>
</dbReference>
<dbReference type="InterPro" id="IPR036890">
    <property type="entry name" value="HATPase_C_sf"/>
</dbReference>
<dbReference type="Pfam" id="PF02518">
    <property type="entry name" value="HATPase_c"/>
    <property type="match status" value="1"/>
</dbReference>
<feature type="transmembrane region" description="Helical" evidence="9">
    <location>
        <begin position="150"/>
        <end position="170"/>
    </location>
</feature>
<keyword evidence="8" id="KW-0902">Two-component regulatory system</keyword>
<evidence type="ECO:0000259" key="10">
    <source>
        <dbReference type="PROSITE" id="PS50109"/>
    </source>
</evidence>
<keyword evidence="9" id="KW-0812">Transmembrane</keyword>
<name>A0A5B2UAU9_9FLAO</name>
<dbReference type="InterPro" id="IPR003594">
    <property type="entry name" value="HATPase_dom"/>
</dbReference>
<dbReference type="RefSeq" id="WP_149832462.1">
    <property type="nucleotide sequence ID" value="NZ_VUNZ01000001.1"/>
</dbReference>
<dbReference type="PRINTS" id="PR00344">
    <property type="entry name" value="BCTRLSENSOR"/>
</dbReference>
<evidence type="ECO:0000256" key="9">
    <source>
        <dbReference type="SAM" id="Phobius"/>
    </source>
</evidence>
<dbReference type="CDD" id="cd00082">
    <property type="entry name" value="HisKA"/>
    <property type="match status" value="1"/>
</dbReference>
<protein>
    <recommendedName>
        <fullName evidence="2">histidine kinase</fullName>
        <ecNumber evidence="2">2.7.13.3</ecNumber>
    </recommendedName>
</protein>
<evidence type="ECO:0000256" key="3">
    <source>
        <dbReference type="ARBA" id="ARBA00022553"/>
    </source>
</evidence>
<sequence length="390" mass="44860">MKNRPLLSRINNFFVFALLTVVVVGLIVSSNFLIKNLREKEAERIKVFATAIRILQDNQQKSSETQELLFAILTENDQIPSILTDENKQPFLFEGSSRNIAKEILANPNELNKLITKMESHYDPFEIEVANGDKQLVFYDNSELLNNLRYYPYFLGLFILAYLLFSFWFLRTIKKTDEGYLWAGLAKETAHQIGTPLSSMIGWMEIMKLDNPESEGVHEIEKDIERLRTISERFSKIGSIPELNDRNFNETIQENYDYLKTRISRKINFTLNLPTYTVLVPHNKILISWVIENLIKNAVDAMKGEGSITLSVFERNKNILIEVKDNGSGMTKQQSINAFKPGYSTKKRGWGLGLSLARRVIHEYHNGDIKIAQTEVGKGTTFRIILKKLV</sequence>
<keyword evidence="7" id="KW-0067">ATP-binding</keyword>
<evidence type="ECO:0000256" key="7">
    <source>
        <dbReference type="ARBA" id="ARBA00022840"/>
    </source>
</evidence>
<dbReference type="InterPro" id="IPR003661">
    <property type="entry name" value="HisK_dim/P_dom"/>
</dbReference>
<dbReference type="InterPro" id="IPR005467">
    <property type="entry name" value="His_kinase_dom"/>
</dbReference>